<feature type="transmembrane region" description="Helical" evidence="1">
    <location>
        <begin position="64"/>
        <end position="84"/>
    </location>
</feature>
<comment type="caution">
    <text evidence="2">The sequence shown here is derived from an EMBL/GenBank/DDBJ whole genome shotgun (WGS) entry which is preliminary data.</text>
</comment>
<evidence type="ECO:0000313" key="3">
    <source>
        <dbReference type="Proteomes" id="UP000799536"/>
    </source>
</evidence>
<dbReference type="Proteomes" id="UP000799536">
    <property type="component" value="Unassembled WGS sequence"/>
</dbReference>
<evidence type="ECO:0000313" key="2">
    <source>
        <dbReference type="EMBL" id="KAF2199466.1"/>
    </source>
</evidence>
<keyword evidence="1" id="KW-0812">Transmembrane</keyword>
<name>A0A9P4JJW7_9PLEO</name>
<sequence>MPFQRLFFQTRHNSSVSGILSTRFPSSFAAVSNIHTSPGSLDRRLTNRWYIALKWSLGYMDRTFFFDFLFFSWIWYWYAGLLNVDYTGHMVWLMRVGCSGSSYS</sequence>
<organism evidence="2 3">
    <name type="scientific">Delitschia confertaspora ATCC 74209</name>
    <dbReference type="NCBI Taxonomy" id="1513339"/>
    <lineage>
        <taxon>Eukaryota</taxon>
        <taxon>Fungi</taxon>
        <taxon>Dikarya</taxon>
        <taxon>Ascomycota</taxon>
        <taxon>Pezizomycotina</taxon>
        <taxon>Dothideomycetes</taxon>
        <taxon>Pleosporomycetidae</taxon>
        <taxon>Pleosporales</taxon>
        <taxon>Delitschiaceae</taxon>
        <taxon>Delitschia</taxon>
    </lineage>
</organism>
<protein>
    <submittedName>
        <fullName evidence="2">Uncharacterized protein</fullName>
    </submittedName>
</protein>
<dbReference type="AlphaFoldDB" id="A0A9P4JJW7"/>
<evidence type="ECO:0000256" key="1">
    <source>
        <dbReference type="SAM" id="Phobius"/>
    </source>
</evidence>
<dbReference type="EMBL" id="ML994074">
    <property type="protein sequence ID" value="KAF2199466.1"/>
    <property type="molecule type" value="Genomic_DNA"/>
</dbReference>
<keyword evidence="1" id="KW-0472">Membrane</keyword>
<proteinExistence type="predicted"/>
<gene>
    <name evidence="2" type="ORF">GQ43DRAFT_114656</name>
</gene>
<keyword evidence="1" id="KW-1133">Transmembrane helix</keyword>
<accession>A0A9P4JJW7</accession>
<keyword evidence="3" id="KW-1185">Reference proteome</keyword>
<reference evidence="2" key="1">
    <citation type="journal article" date="2020" name="Stud. Mycol.">
        <title>101 Dothideomycetes genomes: a test case for predicting lifestyles and emergence of pathogens.</title>
        <authorList>
            <person name="Haridas S."/>
            <person name="Albert R."/>
            <person name="Binder M."/>
            <person name="Bloem J."/>
            <person name="Labutti K."/>
            <person name="Salamov A."/>
            <person name="Andreopoulos B."/>
            <person name="Baker S."/>
            <person name="Barry K."/>
            <person name="Bills G."/>
            <person name="Bluhm B."/>
            <person name="Cannon C."/>
            <person name="Castanera R."/>
            <person name="Culley D."/>
            <person name="Daum C."/>
            <person name="Ezra D."/>
            <person name="Gonzalez J."/>
            <person name="Henrissat B."/>
            <person name="Kuo A."/>
            <person name="Liang C."/>
            <person name="Lipzen A."/>
            <person name="Lutzoni F."/>
            <person name="Magnuson J."/>
            <person name="Mondo S."/>
            <person name="Nolan M."/>
            <person name="Ohm R."/>
            <person name="Pangilinan J."/>
            <person name="Park H.-J."/>
            <person name="Ramirez L."/>
            <person name="Alfaro M."/>
            <person name="Sun H."/>
            <person name="Tritt A."/>
            <person name="Yoshinaga Y."/>
            <person name="Zwiers L.-H."/>
            <person name="Turgeon B."/>
            <person name="Goodwin S."/>
            <person name="Spatafora J."/>
            <person name="Crous P."/>
            <person name="Grigoriev I."/>
        </authorList>
    </citation>
    <scope>NUCLEOTIDE SEQUENCE</scope>
    <source>
        <strain evidence="2">ATCC 74209</strain>
    </source>
</reference>